<evidence type="ECO:0000313" key="1">
    <source>
        <dbReference type="EMBL" id="GJT60021.1"/>
    </source>
</evidence>
<accession>A0ABQ5F9B0</accession>
<organism evidence="1 2">
    <name type="scientific">Tanacetum coccineum</name>
    <dbReference type="NCBI Taxonomy" id="301880"/>
    <lineage>
        <taxon>Eukaryota</taxon>
        <taxon>Viridiplantae</taxon>
        <taxon>Streptophyta</taxon>
        <taxon>Embryophyta</taxon>
        <taxon>Tracheophyta</taxon>
        <taxon>Spermatophyta</taxon>
        <taxon>Magnoliopsida</taxon>
        <taxon>eudicotyledons</taxon>
        <taxon>Gunneridae</taxon>
        <taxon>Pentapetalae</taxon>
        <taxon>asterids</taxon>
        <taxon>campanulids</taxon>
        <taxon>Asterales</taxon>
        <taxon>Asteraceae</taxon>
        <taxon>Asteroideae</taxon>
        <taxon>Anthemideae</taxon>
        <taxon>Anthemidinae</taxon>
        <taxon>Tanacetum</taxon>
    </lineage>
</organism>
<keyword evidence="2" id="KW-1185">Reference proteome</keyword>
<reference evidence="1" key="2">
    <citation type="submission" date="2022-01" db="EMBL/GenBank/DDBJ databases">
        <authorList>
            <person name="Yamashiro T."/>
            <person name="Shiraishi A."/>
            <person name="Satake H."/>
            <person name="Nakayama K."/>
        </authorList>
    </citation>
    <scope>NUCLEOTIDE SEQUENCE</scope>
</reference>
<comment type="caution">
    <text evidence="1">The sequence shown here is derived from an EMBL/GenBank/DDBJ whole genome shotgun (WGS) entry which is preliminary data.</text>
</comment>
<sequence>MKISKDLCLKTDEELDRMSRVPYASAIGSIIYAMTCTRSDVSFSLSMMIRHQQNPGEGHWTAVKNILKYLRITKDRFLVYGGEEELRVTSYCYASWQTDKEDSRSQSDWIFLRNEGAVTWKTSMQDTMADSTCESLVRIER</sequence>
<dbReference type="Proteomes" id="UP001151760">
    <property type="component" value="Unassembled WGS sequence"/>
</dbReference>
<evidence type="ECO:0000313" key="2">
    <source>
        <dbReference type="Proteomes" id="UP001151760"/>
    </source>
</evidence>
<name>A0ABQ5F9B0_9ASTR</name>
<gene>
    <name evidence="1" type="ORF">Tco_1003554</name>
</gene>
<dbReference type="EMBL" id="BQNB010017161">
    <property type="protein sequence ID" value="GJT60021.1"/>
    <property type="molecule type" value="Genomic_DNA"/>
</dbReference>
<proteinExistence type="predicted"/>
<dbReference type="PANTHER" id="PTHR11439">
    <property type="entry name" value="GAG-POL-RELATED RETROTRANSPOSON"/>
    <property type="match status" value="1"/>
</dbReference>
<dbReference type="PANTHER" id="PTHR11439:SF496">
    <property type="entry name" value="RNA-DIRECTED DNA POLYMERASE"/>
    <property type="match status" value="1"/>
</dbReference>
<reference evidence="1" key="1">
    <citation type="journal article" date="2022" name="Int. J. Mol. Sci.">
        <title>Draft Genome of Tanacetum Coccineum: Genomic Comparison of Closely Related Tanacetum-Family Plants.</title>
        <authorList>
            <person name="Yamashiro T."/>
            <person name="Shiraishi A."/>
            <person name="Nakayama K."/>
            <person name="Satake H."/>
        </authorList>
    </citation>
    <scope>NUCLEOTIDE SEQUENCE</scope>
</reference>
<protein>
    <recommendedName>
        <fullName evidence="3">Gag/pol protein</fullName>
    </recommendedName>
</protein>
<evidence type="ECO:0008006" key="3">
    <source>
        <dbReference type="Google" id="ProtNLM"/>
    </source>
</evidence>